<protein>
    <submittedName>
        <fullName evidence="1">Uncharacterized protein</fullName>
    </submittedName>
</protein>
<dbReference type="STRING" id="91626.A0A0C9MEU4"/>
<dbReference type="AlphaFoldDB" id="A0A0C9MEU4"/>
<reference evidence="1" key="1">
    <citation type="submission" date="2014-09" db="EMBL/GenBank/DDBJ databases">
        <title>Draft genome sequence of an oleaginous Mucoromycotina fungus Mucor ambiguus NBRC6742.</title>
        <authorList>
            <person name="Takeda I."/>
            <person name="Yamane N."/>
            <person name="Morita T."/>
            <person name="Tamano K."/>
            <person name="Machida M."/>
            <person name="Baker S."/>
            <person name="Koike H."/>
        </authorList>
    </citation>
    <scope>NUCLEOTIDE SEQUENCE</scope>
    <source>
        <strain evidence="1">NBRC 6742</strain>
    </source>
</reference>
<gene>
    <name evidence="1" type="ORF">MAM1_0102d05274</name>
</gene>
<keyword evidence="2" id="KW-1185">Reference proteome</keyword>
<sequence>MICDELQINSLQQLSLANKSLRTIIFSLSNEIELTRVNVRRLEIEKRISKVLVINITDIDYDVFRDTLEQCSMHKIKCFVNLTRRQMNHLTMIVKNFKRLKQVCAQSARIESWKIVTKVKKAKFSVVSLKACNLEEALALNYIMLASYPKIYSLRIPEQTVGRIEIEDIVMEEDIETAKMIVEEIVKAIELGLVESKIAMRRLHVIFGHAGDFVTRCLAMFDNLLQKISSSWQISKMTEGTLAYMIFDPIMNAFLDNTVKGIEYYGADSELPESRGRKLIQAAKFS</sequence>
<dbReference type="Proteomes" id="UP000053815">
    <property type="component" value="Unassembled WGS sequence"/>
</dbReference>
<dbReference type="OrthoDB" id="10266011at2759"/>
<accession>A0A0C9MEU4</accession>
<dbReference type="EMBL" id="DF836391">
    <property type="protein sequence ID" value="GAN05799.1"/>
    <property type="molecule type" value="Genomic_DNA"/>
</dbReference>
<name>A0A0C9MEU4_9FUNG</name>
<evidence type="ECO:0000313" key="2">
    <source>
        <dbReference type="Proteomes" id="UP000053815"/>
    </source>
</evidence>
<organism evidence="1">
    <name type="scientific">Mucor ambiguus</name>
    <dbReference type="NCBI Taxonomy" id="91626"/>
    <lineage>
        <taxon>Eukaryota</taxon>
        <taxon>Fungi</taxon>
        <taxon>Fungi incertae sedis</taxon>
        <taxon>Mucoromycota</taxon>
        <taxon>Mucoromycotina</taxon>
        <taxon>Mucoromycetes</taxon>
        <taxon>Mucorales</taxon>
        <taxon>Mucorineae</taxon>
        <taxon>Mucoraceae</taxon>
        <taxon>Mucor</taxon>
    </lineage>
</organism>
<evidence type="ECO:0000313" key="1">
    <source>
        <dbReference type="EMBL" id="GAN05799.1"/>
    </source>
</evidence>
<proteinExistence type="predicted"/>